<dbReference type="InterPro" id="IPR011701">
    <property type="entry name" value="MFS"/>
</dbReference>
<feature type="transmembrane region" description="Helical" evidence="7">
    <location>
        <begin position="477"/>
        <end position="503"/>
    </location>
</feature>
<evidence type="ECO:0000256" key="2">
    <source>
        <dbReference type="ARBA" id="ARBA00022448"/>
    </source>
</evidence>
<organism evidence="9 10">
    <name type="scientific">Lodderomyces beijingensis</name>
    <dbReference type="NCBI Taxonomy" id="1775926"/>
    <lineage>
        <taxon>Eukaryota</taxon>
        <taxon>Fungi</taxon>
        <taxon>Dikarya</taxon>
        <taxon>Ascomycota</taxon>
        <taxon>Saccharomycotina</taxon>
        <taxon>Pichiomycetes</taxon>
        <taxon>Debaryomycetaceae</taxon>
        <taxon>Candida/Lodderomyces clade</taxon>
        <taxon>Lodderomyces</taxon>
    </lineage>
</organism>
<proteinExistence type="predicted"/>
<evidence type="ECO:0000256" key="5">
    <source>
        <dbReference type="ARBA" id="ARBA00023136"/>
    </source>
</evidence>
<gene>
    <name evidence="9" type="ORF">LODBEIA_P20230</name>
</gene>
<dbReference type="Gene3D" id="1.20.1250.20">
    <property type="entry name" value="MFS general substrate transporter like domains"/>
    <property type="match status" value="2"/>
</dbReference>
<evidence type="ECO:0000259" key="8">
    <source>
        <dbReference type="PROSITE" id="PS50850"/>
    </source>
</evidence>
<feature type="compositionally biased region" description="Polar residues" evidence="6">
    <location>
        <begin position="1"/>
        <end position="10"/>
    </location>
</feature>
<name>A0ABP0ZI15_9ASCO</name>
<keyword evidence="4 7" id="KW-1133">Transmembrane helix</keyword>
<reference evidence="9 10" key="1">
    <citation type="submission" date="2024-03" db="EMBL/GenBank/DDBJ databases">
        <authorList>
            <person name="Brejova B."/>
        </authorList>
    </citation>
    <scope>NUCLEOTIDE SEQUENCE [LARGE SCALE GENOMIC DNA]</scope>
    <source>
        <strain evidence="9 10">CBS 14171</strain>
    </source>
</reference>
<dbReference type="InterPro" id="IPR020846">
    <property type="entry name" value="MFS_dom"/>
</dbReference>
<dbReference type="EMBL" id="OZ022406">
    <property type="protein sequence ID" value="CAK9437645.1"/>
    <property type="molecule type" value="Genomic_DNA"/>
</dbReference>
<accession>A0ABP0ZI15</accession>
<feature type="transmembrane region" description="Helical" evidence="7">
    <location>
        <begin position="390"/>
        <end position="408"/>
    </location>
</feature>
<sequence length="531" mass="60445">MVHFPSTPSSKNDEPSPSIGKQSAEIHVQEVGGEKPYIDISSTRLTPEELERRNNSQWFKIKRALWDGTGKHPKEQKYLIKLDFFLLTSSCLGYFIKNLNQSNVTTAYVNGMDEYYNMNHNQYNYMVTLFTVGYIIGQIPSNLILHRISARYYLGGLQILWSILTLLMITVPASNIRGLYALRFFLGLLESGYFPALEYLLGSNYGTSELSKRSAYFAVSAGFAGIISPVLQQAVIKGFKHSKLPPFKIMFVIDMVISLPIGVYTLFVDPNTPSTTDAFYFDEEDKLVGLERRRLLGAELNTRKKYTWKKIASFFNTWHIWVFPLLFLCYNNSCAANSQPTFTTFMKIYLKKPSSVYNSWPSVLAAIGIVITVVFAYINDYLGGKKNVWFVSAFFICLIIGCSLLAKWDIPIGLHWFCYFLIGIPTSWGQPFIFSWVNRLLFADDMKRNFVVVVTNTLAYVTGAWVPILVWNTNDKPFYFIGFTYTACLSAAGLVLTALVYYLSERDERRKANEVETKSEEESIGSDKSIS</sequence>
<dbReference type="PANTHER" id="PTHR43791:SF39">
    <property type="entry name" value="TRANSPORTER LIZ1_SEO1, PUTATIVE (AFU_ORTHOLOGUE AFUA_3G00980)-RELATED"/>
    <property type="match status" value="1"/>
</dbReference>
<dbReference type="GeneID" id="92207219"/>
<evidence type="ECO:0000256" key="7">
    <source>
        <dbReference type="SAM" id="Phobius"/>
    </source>
</evidence>
<feature type="transmembrane region" description="Helical" evidence="7">
    <location>
        <begin position="449"/>
        <end position="471"/>
    </location>
</feature>
<feature type="domain" description="Major facilitator superfamily (MFS) profile" evidence="8">
    <location>
        <begin position="86"/>
        <end position="510"/>
    </location>
</feature>
<keyword evidence="3 7" id="KW-0812">Transmembrane</keyword>
<dbReference type="InterPro" id="IPR036259">
    <property type="entry name" value="MFS_trans_sf"/>
</dbReference>
<evidence type="ECO:0000256" key="1">
    <source>
        <dbReference type="ARBA" id="ARBA00004141"/>
    </source>
</evidence>
<feature type="transmembrane region" description="Helical" evidence="7">
    <location>
        <begin position="214"/>
        <end position="235"/>
    </location>
</feature>
<evidence type="ECO:0000256" key="6">
    <source>
        <dbReference type="SAM" id="MobiDB-lite"/>
    </source>
</evidence>
<comment type="subcellular location">
    <subcellularLocation>
        <location evidence="1">Membrane</location>
        <topology evidence="1">Multi-pass membrane protein</topology>
    </subcellularLocation>
</comment>
<feature type="transmembrane region" description="Helical" evidence="7">
    <location>
        <begin position="152"/>
        <end position="174"/>
    </location>
</feature>
<feature type="region of interest" description="Disordered" evidence="6">
    <location>
        <begin position="511"/>
        <end position="531"/>
    </location>
</feature>
<protein>
    <recommendedName>
        <fullName evidence="8">Major facilitator superfamily (MFS) profile domain-containing protein</fullName>
    </recommendedName>
</protein>
<evidence type="ECO:0000313" key="9">
    <source>
        <dbReference type="EMBL" id="CAK9437645.1"/>
    </source>
</evidence>
<keyword evidence="2" id="KW-0813">Transport</keyword>
<keyword evidence="5 7" id="KW-0472">Membrane</keyword>
<evidence type="ECO:0000313" key="10">
    <source>
        <dbReference type="Proteomes" id="UP001497383"/>
    </source>
</evidence>
<dbReference type="Proteomes" id="UP001497383">
    <property type="component" value="Chromosome 2"/>
</dbReference>
<evidence type="ECO:0000256" key="3">
    <source>
        <dbReference type="ARBA" id="ARBA00022692"/>
    </source>
</evidence>
<feature type="transmembrane region" description="Helical" evidence="7">
    <location>
        <begin position="359"/>
        <end position="378"/>
    </location>
</feature>
<evidence type="ECO:0000256" key="4">
    <source>
        <dbReference type="ARBA" id="ARBA00022989"/>
    </source>
</evidence>
<feature type="transmembrane region" description="Helical" evidence="7">
    <location>
        <begin position="180"/>
        <end position="202"/>
    </location>
</feature>
<feature type="transmembrane region" description="Helical" evidence="7">
    <location>
        <begin position="311"/>
        <end position="330"/>
    </location>
</feature>
<feature type="transmembrane region" description="Helical" evidence="7">
    <location>
        <begin position="247"/>
        <end position="267"/>
    </location>
</feature>
<feature type="transmembrane region" description="Helical" evidence="7">
    <location>
        <begin position="414"/>
        <end position="437"/>
    </location>
</feature>
<dbReference type="SUPFAM" id="SSF103473">
    <property type="entry name" value="MFS general substrate transporter"/>
    <property type="match status" value="1"/>
</dbReference>
<dbReference type="PANTHER" id="PTHR43791">
    <property type="entry name" value="PERMEASE-RELATED"/>
    <property type="match status" value="1"/>
</dbReference>
<feature type="compositionally biased region" description="Basic and acidic residues" evidence="6">
    <location>
        <begin position="511"/>
        <end position="521"/>
    </location>
</feature>
<dbReference type="Pfam" id="PF07690">
    <property type="entry name" value="MFS_1"/>
    <property type="match status" value="1"/>
</dbReference>
<dbReference type="PROSITE" id="PS50850">
    <property type="entry name" value="MFS"/>
    <property type="match status" value="1"/>
</dbReference>
<dbReference type="RefSeq" id="XP_066828961.1">
    <property type="nucleotide sequence ID" value="XM_066971977.1"/>
</dbReference>
<feature type="transmembrane region" description="Helical" evidence="7">
    <location>
        <begin position="123"/>
        <end position="145"/>
    </location>
</feature>
<feature type="region of interest" description="Disordered" evidence="6">
    <location>
        <begin position="1"/>
        <end position="24"/>
    </location>
</feature>
<keyword evidence="10" id="KW-1185">Reference proteome</keyword>